<dbReference type="PANTHER" id="PTHR35332:SF2">
    <property type="entry name" value="REGULATION OF ENOLASE PROTEIN 1"/>
    <property type="match status" value="1"/>
</dbReference>
<dbReference type="Proteomes" id="UP000799302">
    <property type="component" value="Unassembled WGS sequence"/>
</dbReference>
<proteinExistence type="predicted"/>
<sequence length="210" mass="23212">MAASASFKIHAKPGTDIWRKPPHADVFNAPTAIPPGVKSTSGPLNTFVSVQASVSFAWKERYDQAGLLLCLRKRSVSEEQSVELTTAPPAKWIKTGIEFYNGKPMLSTVACDAWADWSVTPRTMGAGASATATWTTLSIEKEQDENGVSLWVYHIDDLGEKIPLREITWVFGHDPDRWNIEVLAMAARPEKSAIDILEVSIKDMAIEWNN</sequence>
<evidence type="ECO:0000313" key="1">
    <source>
        <dbReference type="EMBL" id="KAF2670687.1"/>
    </source>
</evidence>
<dbReference type="EMBL" id="MU004234">
    <property type="protein sequence ID" value="KAF2670687.1"/>
    <property type="molecule type" value="Genomic_DNA"/>
</dbReference>
<gene>
    <name evidence="1" type="ORF">BT63DRAFT_424626</name>
</gene>
<accession>A0A6A6UGX0</accession>
<dbReference type="Gene3D" id="2.60.120.200">
    <property type="match status" value="1"/>
</dbReference>
<dbReference type="OrthoDB" id="42525at2759"/>
<dbReference type="PANTHER" id="PTHR35332">
    <property type="entry name" value="REGULATION OF ENOLASE PROTEIN 1"/>
    <property type="match status" value="1"/>
</dbReference>
<evidence type="ECO:0000313" key="2">
    <source>
        <dbReference type="Proteomes" id="UP000799302"/>
    </source>
</evidence>
<keyword evidence="2" id="KW-1185">Reference proteome</keyword>
<reference evidence="1" key="1">
    <citation type="journal article" date="2020" name="Stud. Mycol.">
        <title>101 Dothideomycetes genomes: a test case for predicting lifestyles and emergence of pathogens.</title>
        <authorList>
            <person name="Haridas S."/>
            <person name="Albert R."/>
            <person name="Binder M."/>
            <person name="Bloem J."/>
            <person name="Labutti K."/>
            <person name="Salamov A."/>
            <person name="Andreopoulos B."/>
            <person name="Baker S."/>
            <person name="Barry K."/>
            <person name="Bills G."/>
            <person name="Bluhm B."/>
            <person name="Cannon C."/>
            <person name="Castanera R."/>
            <person name="Culley D."/>
            <person name="Daum C."/>
            <person name="Ezra D."/>
            <person name="Gonzalez J."/>
            <person name="Henrissat B."/>
            <person name="Kuo A."/>
            <person name="Liang C."/>
            <person name="Lipzen A."/>
            <person name="Lutzoni F."/>
            <person name="Magnuson J."/>
            <person name="Mondo S."/>
            <person name="Nolan M."/>
            <person name="Ohm R."/>
            <person name="Pangilinan J."/>
            <person name="Park H.-J."/>
            <person name="Ramirez L."/>
            <person name="Alfaro M."/>
            <person name="Sun H."/>
            <person name="Tritt A."/>
            <person name="Yoshinaga Y."/>
            <person name="Zwiers L.-H."/>
            <person name="Turgeon B."/>
            <person name="Goodwin S."/>
            <person name="Spatafora J."/>
            <person name="Crous P."/>
            <person name="Grigoriev I."/>
        </authorList>
    </citation>
    <scope>NUCLEOTIDE SEQUENCE</scope>
    <source>
        <strain evidence="1">CBS 115976</strain>
    </source>
</reference>
<dbReference type="InterPro" id="IPR009784">
    <property type="entry name" value="DUF1349"/>
</dbReference>
<name>A0A6A6UGX0_9PEZI</name>
<organism evidence="1 2">
    <name type="scientific">Microthyrium microscopicum</name>
    <dbReference type="NCBI Taxonomy" id="703497"/>
    <lineage>
        <taxon>Eukaryota</taxon>
        <taxon>Fungi</taxon>
        <taxon>Dikarya</taxon>
        <taxon>Ascomycota</taxon>
        <taxon>Pezizomycotina</taxon>
        <taxon>Dothideomycetes</taxon>
        <taxon>Dothideomycetes incertae sedis</taxon>
        <taxon>Microthyriales</taxon>
        <taxon>Microthyriaceae</taxon>
        <taxon>Microthyrium</taxon>
    </lineage>
</organism>
<dbReference type="Pfam" id="PF07081">
    <property type="entry name" value="DUF1349"/>
    <property type="match status" value="1"/>
</dbReference>
<protein>
    <submittedName>
        <fullName evidence="1">Uncharacterized protein</fullName>
    </submittedName>
</protein>
<dbReference type="AlphaFoldDB" id="A0A6A6UGX0"/>